<gene>
    <name evidence="9" type="primary">hgiDIIM</name>
    <name evidence="9" type="ORF">THF1D04_40320</name>
</gene>
<dbReference type="Proteomes" id="UP001295420">
    <property type="component" value="Unassembled WGS sequence"/>
</dbReference>
<dbReference type="PROSITE" id="PS00095">
    <property type="entry name" value="C5_MTASE_2"/>
    <property type="match status" value="1"/>
</dbReference>
<evidence type="ECO:0000256" key="2">
    <source>
        <dbReference type="ARBA" id="ARBA00022603"/>
    </source>
</evidence>
<evidence type="ECO:0000256" key="3">
    <source>
        <dbReference type="ARBA" id="ARBA00022679"/>
    </source>
</evidence>
<dbReference type="Gene3D" id="3.90.120.10">
    <property type="entry name" value="DNA Methylase, subunit A, domain 2"/>
    <property type="match status" value="1"/>
</dbReference>
<dbReference type="GO" id="GO:0003886">
    <property type="term" value="F:DNA (cytosine-5-)-methyltransferase activity"/>
    <property type="evidence" value="ECO:0007669"/>
    <property type="project" value="UniProtKB-EC"/>
</dbReference>
<dbReference type="InterPro" id="IPR029063">
    <property type="entry name" value="SAM-dependent_MTases_sf"/>
</dbReference>
<evidence type="ECO:0000256" key="6">
    <source>
        <dbReference type="ARBA" id="ARBA00047422"/>
    </source>
</evidence>
<dbReference type="GO" id="GO:0003677">
    <property type="term" value="F:DNA binding"/>
    <property type="evidence" value="ECO:0007669"/>
    <property type="project" value="TreeGrafter"/>
</dbReference>
<evidence type="ECO:0000256" key="1">
    <source>
        <dbReference type="ARBA" id="ARBA00011975"/>
    </source>
</evidence>
<comment type="similarity">
    <text evidence="7 8">Belongs to the class I-like SAM-binding methyltransferase superfamily. C5-methyltransferase family.</text>
</comment>
<dbReference type="InterPro" id="IPR001525">
    <property type="entry name" value="C5_MeTfrase"/>
</dbReference>
<keyword evidence="3 7" id="KW-0808">Transferase</keyword>
<dbReference type="GO" id="GO:0032259">
    <property type="term" value="P:methylation"/>
    <property type="evidence" value="ECO:0007669"/>
    <property type="project" value="UniProtKB-KW"/>
</dbReference>
<proteinExistence type="inferred from homology"/>
<dbReference type="Gene3D" id="3.40.50.150">
    <property type="entry name" value="Vaccinia Virus protein VP39"/>
    <property type="match status" value="1"/>
</dbReference>
<evidence type="ECO:0000313" key="9">
    <source>
        <dbReference type="EMBL" id="CAH1535997.1"/>
    </source>
</evidence>
<dbReference type="GO" id="GO:0009307">
    <property type="term" value="P:DNA restriction-modification system"/>
    <property type="evidence" value="ECO:0007669"/>
    <property type="project" value="UniProtKB-KW"/>
</dbReference>
<protein>
    <recommendedName>
        <fullName evidence="1">DNA (cytosine-5-)-methyltransferase</fullName>
        <ecNumber evidence="1">2.1.1.37</ecNumber>
    </recommendedName>
</protein>
<dbReference type="InterPro" id="IPR050390">
    <property type="entry name" value="C5-Methyltransferase"/>
</dbReference>
<keyword evidence="2 7" id="KW-0489">Methyltransferase</keyword>
<comment type="catalytic activity">
    <reaction evidence="6">
        <text>a 2'-deoxycytidine in DNA + S-adenosyl-L-methionine = a 5-methyl-2'-deoxycytidine in DNA + S-adenosyl-L-homocysteine + H(+)</text>
        <dbReference type="Rhea" id="RHEA:13681"/>
        <dbReference type="Rhea" id="RHEA-COMP:11369"/>
        <dbReference type="Rhea" id="RHEA-COMP:11370"/>
        <dbReference type="ChEBI" id="CHEBI:15378"/>
        <dbReference type="ChEBI" id="CHEBI:57856"/>
        <dbReference type="ChEBI" id="CHEBI:59789"/>
        <dbReference type="ChEBI" id="CHEBI:85452"/>
        <dbReference type="ChEBI" id="CHEBI:85454"/>
        <dbReference type="EC" id="2.1.1.37"/>
    </reaction>
</comment>
<dbReference type="PANTHER" id="PTHR10629">
    <property type="entry name" value="CYTOSINE-SPECIFIC METHYLTRANSFERASE"/>
    <property type="match status" value="1"/>
</dbReference>
<dbReference type="EC" id="2.1.1.37" evidence="1"/>
<dbReference type="Pfam" id="PF00145">
    <property type="entry name" value="DNA_methylase"/>
    <property type="match status" value="1"/>
</dbReference>
<dbReference type="PROSITE" id="PS51679">
    <property type="entry name" value="SAM_MT_C5"/>
    <property type="match status" value="1"/>
</dbReference>
<evidence type="ECO:0000256" key="5">
    <source>
        <dbReference type="ARBA" id="ARBA00022747"/>
    </source>
</evidence>
<evidence type="ECO:0000256" key="8">
    <source>
        <dbReference type="RuleBase" id="RU000416"/>
    </source>
</evidence>
<evidence type="ECO:0000256" key="4">
    <source>
        <dbReference type="ARBA" id="ARBA00022691"/>
    </source>
</evidence>
<evidence type="ECO:0000313" key="10">
    <source>
        <dbReference type="Proteomes" id="UP001295420"/>
    </source>
</evidence>
<reference evidence="9" key="1">
    <citation type="submission" date="2022-01" db="EMBL/GenBank/DDBJ databases">
        <authorList>
            <person name="Lagorce A."/>
        </authorList>
    </citation>
    <scope>NUCLEOTIDE SEQUENCE</scope>
    <source>
        <strain evidence="9">Th15_F1_D04</strain>
    </source>
</reference>
<dbReference type="AlphaFoldDB" id="A0AAU9QBI2"/>
<feature type="active site" evidence="7">
    <location>
        <position position="89"/>
    </location>
</feature>
<dbReference type="SUPFAM" id="SSF53335">
    <property type="entry name" value="S-adenosyl-L-methionine-dependent methyltransferases"/>
    <property type="match status" value="1"/>
</dbReference>
<dbReference type="GO" id="GO:0044027">
    <property type="term" value="P:negative regulation of gene expression via chromosomal CpG island methylation"/>
    <property type="evidence" value="ECO:0007669"/>
    <property type="project" value="TreeGrafter"/>
</dbReference>
<dbReference type="PRINTS" id="PR00105">
    <property type="entry name" value="C5METTRFRASE"/>
</dbReference>
<dbReference type="NCBIfam" id="TIGR00675">
    <property type="entry name" value="dcm"/>
    <property type="match status" value="1"/>
</dbReference>
<keyword evidence="5" id="KW-0680">Restriction system</keyword>
<comment type="caution">
    <text evidence="9">The sequence shown here is derived from an EMBL/GenBank/DDBJ whole genome shotgun (WGS) entry which is preliminary data.</text>
</comment>
<organism evidence="9 10">
    <name type="scientific">Vibrio owensii</name>
    <dbReference type="NCBI Taxonomy" id="696485"/>
    <lineage>
        <taxon>Bacteria</taxon>
        <taxon>Pseudomonadati</taxon>
        <taxon>Pseudomonadota</taxon>
        <taxon>Gammaproteobacteria</taxon>
        <taxon>Vibrionales</taxon>
        <taxon>Vibrionaceae</taxon>
        <taxon>Vibrio</taxon>
    </lineage>
</organism>
<dbReference type="EMBL" id="CAKMTQ010000034">
    <property type="protein sequence ID" value="CAH1535997.1"/>
    <property type="molecule type" value="Genomic_DNA"/>
</dbReference>
<dbReference type="InterPro" id="IPR031303">
    <property type="entry name" value="C5_meth_CS"/>
</dbReference>
<name>A0AAU9QBI2_9VIBR</name>
<dbReference type="PANTHER" id="PTHR10629:SF52">
    <property type="entry name" value="DNA (CYTOSINE-5)-METHYLTRANSFERASE 1"/>
    <property type="match status" value="1"/>
</dbReference>
<evidence type="ECO:0000256" key="7">
    <source>
        <dbReference type="PROSITE-ProRule" id="PRU01016"/>
    </source>
</evidence>
<accession>A0AAU9QBI2</accession>
<keyword evidence="4 7" id="KW-0949">S-adenosyl-L-methionine</keyword>
<sequence>MRRLYSLRKLEMIKAVDLFCGAGGLTHGLSLAGIDVVAGYDIEAKCRYAYEANNSAKFVQKDVADVSVSEIAALLEGASITMLAGCAPCQPFSRYLSGKDTSTDKKWPLLYEFSRLIRGVTPDIVTMENVPDVVRHSVYDDFVSELEEQGYTVWASKVFCPDYGMPQMRKRHVLIASQCGAIELMPPTHNKSNYVTVRDAIEHLPEIEAGEMYALDPLHKSPNLSALNLQRIRHSTEGGSWKDWPEELRANCHRKDSGKNYTGVYARMSWDNPSPTMTTQCYGYGNGRFGHPTQDRAISLREAAIFQTFPQDYQFVQHGEDFKFIDLGRMIGNAVPVRLGEVIGSSILRHYDGD</sequence>